<dbReference type="InterPro" id="IPR016462">
    <property type="entry name" value="ModE"/>
</dbReference>
<reference evidence="8" key="1">
    <citation type="submission" date="2020-11" db="EMBL/GenBank/DDBJ databases">
        <title>Carbohydrate-dependent, anaerobic sulfur respiration: A novel catabolism in halophilic archaea.</title>
        <authorList>
            <person name="Sorokin D.Y."/>
            <person name="Messina E."/>
            <person name="Smedile F."/>
            <person name="La Cono V."/>
            <person name="Hallsworth J.E."/>
            <person name="Yakimov M.M."/>
        </authorList>
    </citation>
    <scope>NUCLEOTIDE SEQUENCE</scope>
    <source>
        <strain evidence="8">HSR12-1</strain>
    </source>
</reference>
<dbReference type="InterPro" id="IPR000847">
    <property type="entry name" value="LysR_HTH_N"/>
</dbReference>
<name>A0A897MWI8_9EURY</name>
<dbReference type="PANTHER" id="PTHR30432">
    <property type="entry name" value="TRANSCRIPTIONAL REGULATOR MODE"/>
    <property type="match status" value="1"/>
</dbReference>
<dbReference type="PROSITE" id="PS50931">
    <property type="entry name" value="HTH_LYSR"/>
    <property type="match status" value="1"/>
</dbReference>
<dbReference type="PIRSF" id="PIRSF005763">
    <property type="entry name" value="Txn_reg_ModE"/>
    <property type="match status" value="1"/>
</dbReference>
<dbReference type="InterPro" id="IPR036390">
    <property type="entry name" value="WH_DNA-bd_sf"/>
</dbReference>
<protein>
    <submittedName>
        <fullName evidence="8">N-terminal domain of molybdenum-binding protein</fullName>
    </submittedName>
</protein>
<dbReference type="PROSITE" id="PS51866">
    <property type="entry name" value="MOP"/>
    <property type="match status" value="1"/>
</dbReference>
<comment type="similarity">
    <text evidence="2">Belongs to the ModE family.</text>
</comment>
<dbReference type="InterPro" id="IPR008995">
    <property type="entry name" value="Mo/tungstate-bd_C_term_dom"/>
</dbReference>
<evidence type="ECO:0000256" key="3">
    <source>
        <dbReference type="ARBA" id="ARBA00022448"/>
    </source>
</evidence>
<evidence type="ECO:0000256" key="5">
    <source>
        <dbReference type="ARBA" id="ARBA00022737"/>
    </source>
</evidence>
<dbReference type="Pfam" id="PF00126">
    <property type="entry name" value="HTH_1"/>
    <property type="match status" value="1"/>
</dbReference>
<evidence type="ECO:0000259" key="7">
    <source>
        <dbReference type="PROSITE" id="PS51866"/>
    </source>
</evidence>
<dbReference type="SUPFAM" id="SSF50331">
    <property type="entry name" value="MOP-like"/>
    <property type="match status" value="1"/>
</dbReference>
<feature type="domain" description="HTH lysR-type" evidence="6">
    <location>
        <begin position="27"/>
        <end position="80"/>
    </location>
</feature>
<dbReference type="PANTHER" id="PTHR30432:SF1">
    <property type="entry name" value="DNA-BINDING TRANSCRIPTIONAL DUAL REGULATOR MODE"/>
    <property type="match status" value="1"/>
</dbReference>
<dbReference type="SUPFAM" id="SSF46785">
    <property type="entry name" value="Winged helix' DNA-binding domain"/>
    <property type="match status" value="1"/>
</dbReference>
<dbReference type="InterPro" id="IPR005116">
    <property type="entry name" value="Transp-assoc_OB_typ1"/>
</dbReference>
<comment type="subcellular location">
    <subcellularLocation>
        <location evidence="1">Cell membrane</location>
        <topology evidence="1">Peripheral membrane protein</topology>
    </subcellularLocation>
</comment>
<dbReference type="EMBL" id="CP064787">
    <property type="protein sequence ID" value="QSG06480.1"/>
    <property type="molecule type" value="Genomic_DNA"/>
</dbReference>
<keyword evidence="3" id="KW-0813">Transport</keyword>
<dbReference type="GO" id="GO:0015689">
    <property type="term" value="P:molybdate ion transport"/>
    <property type="evidence" value="ECO:0007669"/>
    <property type="project" value="InterPro"/>
</dbReference>
<proteinExistence type="inferred from homology"/>
<dbReference type="AlphaFoldDB" id="A0A897MWI8"/>
<gene>
    <name evidence="8" type="primary">modE</name>
    <name evidence="8" type="ORF">HSR121_2150</name>
</gene>
<dbReference type="Proteomes" id="UP000663525">
    <property type="component" value="Chromosome"/>
</dbReference>
<dbReference type="InterPro" id="IPR036388">
    <property type="entry name" value="WH-like_DNA-bd_sf"/>
</dbReference>
<evidence type="ECO:0000256" key="4">
    <source>
        <dbReference type="ARBA" id="ARBA00022505"/>
    </source>
</evidence>
<feature type="domain" description="Mop" evidence="7">
    <location>
        <begin position="167"/>
        <end position="233"/>
    </location>
</feature>
<dbReference type="Gene3D" id="2.40.50.100">
    <property type="match status" value="1"/>
</dbReference>
<dbReference type="GO" id="GO:0005886">
    <property type="term" value="C:plasma membrane"/>
    <property type="evidence" value="ECO:0007669"/>
    <property type="project" value="UniProtKB-SubCell"/>
</dbReference>
<accession>A0A897MWI8</accession>
<dbReference type="InterPro" id="IPR004606">
    <property type="entry name" value="Mop_domain"/>
</dbReference>
<keyword evidence="4" id="KW-0500">Molybdenum</keyword>
<dbReference type="RefSeq" id="WP_229112961.1">
    <property type="nucleotide sequence ID" value="NZ_CP064787.1"/>
</dbReference>
<organism evidence="8 9">
    <name type="scientific">Halapricum desulfuricans</name>
    <dbReference type="NCBI Taxonomy" id="2841257"/>
    <lineage>
        <taxon>Archaea</taxon>
        <taxon>Methanobacteriati</taxon>
        <taxon>Methanobacteriota</taxon>
        <taxon>Stenosarchaea group</taxon>
        <taxon>Halobacteria</taxon>
        <taxon>Halobacteriales</taxon>
        <taxon>Haloarculaceae</taxon>
        <taxon>Halapricum</taxon>
    </lineage>
</organism>
<keyword evidence="5" id="KW-0677">Repeat</keyword>
<dbReference type="GeneID" id="68855718"/>
<evidence type="ECO:0000259" key="6">
    <source>
        <dbReference type="PROSITE" id="PS50931"/>
    </source>
</evidence>
<evidence type="ECO:0000256" key="1">
    <source>
        <dbReference type="ARBA" id="ARBA00004202"/>
    </source>
</evidence>
<dbReference type="GO" id="GO:0003700">
    <property type="term" value="F:DNA-binding transcription factor activity"/>
    <property type="evidence" value="ECO:0007669"/>
    <property type="project" value="InterPro"/>
</dbReference>
<evidence type="ECO:0000313" key="8">
    <source>
        <dbReference type="EMBL" id="QSG06480.1"/>
    </source>
</evidence>
<evidence type="ECO:0000313" key="9">
    <source>
        <dbReference type="Proteomes" id="UP000663525"/>
    </source>
</evidence>
<sequence>MSRYGDEPPSADFAARLYADGVAFEDRDAALLRAVAETGSLNAAAQSLGRSYSRAHKRLSTLEEAFGPLLDRQRGGASGGGSELTDLAETLLARFDRLRAEYSGVAETDETVLEGRVVERTGELGVVETDAGELRALVEADAETVQVSIRADAVTLQSPDAAPMAAETSARNRLSGTVTDIDAGEAVATVTVDVGAERPLTALVTCRSLELLDLAVGDPVVASLKAMTIRAIPR</sequence>
<dbReference type="InterPro" id="IPR051815">
    <property type="entry name" value="Molybdate_resp_trans_reg"/>
</dbReference>
<dbReference type="Gene3D" id="1.10.10.10">
    <property type="entry name" value="Winged helix-like DNA-binding domain superfamily/Winged helix DNA-binding domain"/>
    <property type="match status" value="1"/>
</dbReference>
<dbReference type="Pfam" id="PF03459">
    <property type="entry name" value="TOBE"/>
    <property type="match status" value="1"/>
</dbReference>
<evidence type="ECO:0000256" key="2">
    <source>
        <dbReference type="ARBA" id="ARBA00008110"/>
    </source>
</evidence>
<dbReference type="GO" id="GO:0030151">
    <property type="term" value="F:molybdenum ion binding"/>
    <property type="evidence" value="ECO:0007669"/>
    <property type="project" value="InterPro"/>
</dbReference>